<evidence type="ECO:0000256" key="1">
    <source>
        <dbReference type="SAM" id="MobiDB-lite"/>
    </source>
</evidence>
<feature type="region of interest" description="Disordered" evidence="1">
    <location>
        <begin position="70"/>
        <end position="94"/>
    </location>
</feature>
<proteinExistence type="predicted"/>
<feature type="compositionally biased region" description="Low complexity" evidence="1">
    <location>
        <begin position="75"/>
        <end position="94"/>
    </location>
</feature>
<reference evidence="2 3" key="1">
    <citation type="journal article" date="2023" name="Nucleic Acids Res.">
        <title>The hologenome of Daphnia magna reveals possible DNA methylation and microbiome-mediated evolution of the host genome.</title>
        <authorList>
            <person name="Chaturvedi A."/>
            <person name="Li X."/>
            <person name="Dhandapani V."/>
            <person name="Marshall H."/>
            <person name="Kissane S."/>
            <person name="Cuenca-Cambronero M."/>
            <person name="Asole G."/>
            <person name="Calvet F."/>
            <person name="Ruiz-Romero M."/>
            <person name="Marangio P."/>
            <person name="Guigo R."/>
            <person name="Rago D."/>
            <person name="Mirbahai L."/>
            <person name="Eastwood N."/>
            <person name="Colbourne J.K."/>
            <person name="Zhou J."/>
            <person name="Mallon E."/>
            <person name="Orsini L."/>
        </authorList>
    </citation>
    <scope>NUCLEOTIDE SEQUENCE [LARGE SCALE GENOMIC DNA]</scope>
    <source>
        <strain evidence="2">LRV0_1</strain>
    </source>
</reference>
<dbReference type="Proteomes" id="UP001234178">
    <property type="component" value="Unassembled WGS sequence"/>
</dbReference>
<keyword evidence="3" id="KW-1185">Reference proteome</keyword>
<dbReference type="EMBL" id="JAOYFB010000040">
    <property type="protein sequence ID" value="KAK4037941.1"/>
    <property type="molecule type" value="Genomic_DNA"/>
</dbReference>
<organism evidence="2 3">
    <name type="scientific">Daphnia magna</name>
    <dbReference type="NCBI Taxonomy" id="35525"/>
    <lineage>
        <taxon>Eukaryota</taxon>
        <taxon>Metazoa</taxon>
        <taxon>Ecdysozoa</taxon>
        <taxon>Arthropoda</taxon>
        <taxon>Crustacea</taxon>
        <taxon>Branchiopoda</taxon>
        <taxon>Diplostraca</taxon>
        <taxon>Cladocera</taxon>
        <taxon>Anomopoda</taxon>
        <taxon>Daphniidae</taxon>
        <taxon>Daphnia</taxon>
    </lineage>
</organism>
<evidence type="ECO:0000313" key="3">
    <source>
        <dbReference type="Proteomes" id="UP001234178"/>
    </source>
</evidence>
<name>A0ABR0B8E8_9CRUS</name>
<accession>A0ABR0B8E8</accession>
<protein>
    <submittedName>
        <fullName evidence="2">Uncharacterized protein</fullName>
    </submittedName>
</protein>
<comment type="caution">
    <text evidence="2">The sequence shown here is derived from an EMBL/GenBank/DDBJ whole genome shotgun (WGS) entry which is preliminary data.</text>
</comment>
<sequence>MPRKNGQTYCHAGSTGFLADRAFGFLALSVLKTPSSDYRHPCIFIKQLSEVVGLDLRILDGTRNLLRHLTGSPEAGTTGSATAGTTGSATAGTTGSATADGVIIGILRRLAVGHFGFIRQAFGRLKSSIEHILTGLLKTKLPEFRLVSISGLNNERVVKGYLVARFPPFRTKIVGVCREDQSSGKTCVRTRSDLFLQCSALCDLLQYMFLSCKGRFANGRDLTRTKRQAWGFGVSFTKASPVLAYRYQACRM</sequence>
<evidence type="ECO:0000313" key="2">
    <source>
        <dbReference type="EMBL" id="KAK4037941.1"/>
    </source>
</evidence>
<gene>
    <name evidence="2" type="ORF">OUZ56_029964</name>
</gene>